<feature type="chain" id="PRO_5011435095" description="C1q domain-containing protein" evidence="1">
    <location>
        <begin position="19"/>
        <end position="261"/>
    </location>
</feature>
<accession>A0A1I0NI28</accession>
<dbReference type="EMBL" id="FOIU01000001">
    <property type="protein sequence ID" value="SEW00836.1"/>
    <property type="molecule type" value="Genomic_DNA"/>
</dbReference>
<sequence length="261" mass="27406">MKKYLLLAGFLVINTLSAQVGINTQNPQTAFHVDGAKDNNTSGTPSAAQQLNDFTSTSSGSLGIGTSAPTSKMEITSGTANISGLKFRNLTSATPVAATGQNLGVDASGNVITVPTPTTPNVITEEVSNSTGFSYVVNDLAYTMIPTSQQTLNIPAGGKAVFINFMLGIDYFTFLAGGGAAYYEARLFVDNVPTNVYLITQERVQGGSQTQYSMSTVKTLTAGAHTVDVRMIRSFNNGVTSGANMTCRAISMSFNASYINN</sequence>
<evidence type="ECO:0000256" key="1">
    <source>
        <dbReference type="SAM" id="SignalP"/>
    </source>
</evidence>
<dbReference type="RefSeq" id="WP_089790566.1">
    <property type="nucleotide sequence ID" value="NZ_FOIU01000001.1"/>
</dbReference>
<evidence type="ECO:0000313" key="3">
    <source>
        <dbReference type="Proteomes" id="UP000199469"/>
    </source>
</evidence>
<dbReference type="AlphaFoldDB" id="A0A1I0NI28"/>
<protein>
    <recommendedName>
        <fullName evidence="4">C1q domain-containing protein</fullName>
    </recommendedName>
</protein>
<keyword evidence="1" id="KW-0732">Signal</keyword>
<keyword evidence="3" id="KW-1185">Reference proteome</keyword>
<feature type="signal peptide" evidence="1">
    <location>
        <begin position="1"/>
        <end position="18"/>
    </location>
</feature>
<evidence type="ECO:0000313" key="2">
    <source>
        <dbReference type="EMBL" id="SEW00836.1"/>
    </source>
</evidence>
<proteinExistence type="predicted"/>
<evidence type="ECO:0008006" key="4">
    <source>
        <dbReference type="Google" id="ProtNLM"/>
    </source>
</evidence>
<organism evidence="2 3">
    <name type="scientific">Chryseobacterium wanjuense</name>
    <dbReference type="NCBI Taxonomy" id="356305"/>
    <lineage>
        <taxon>Bacteria</taxon>
        <taxon>Pseudomonadati</taxon>
        <taxon>Bacteroidota</taxon>
        <taxon>Flavobacteriia</taxon>
        <taxon>Flavobacteriales</taxon>
        <taxon>Weeksellaceae</taxon>
        <taxon>Chryseobacterium group</taxon>
        <taxon>Chryseobacterium</taxon>
    </lineage>
</organism>
<dbReference type="Proteomes" id="UP000199469">
    <property type="component" value="Unassembled WGS sequence"/>
</dbReference>
<name>A0A1I0NI28_9FLAO</name>
<dbReference type="OrthoDB" id="1241133at2"/>
<gene>
    <name evidence="2" type="ORF">SAMN05421841_0596</name>
</gene>
<reference evidence="3" key="1">
    <citation type="submission" date="2016-10" db="EMBL/GenBank/DDBJ databases">
        <authorList>
            <person name="Varghese N."/>
            <person name="Submissions S."/>
        </authorList>
    </citation>
    <scope>NUCLEOTIDE SEQUENCE [LARGE SCALE GENOMIC DNA]</scope>
    <source>
        <strain evidence="3">DSM 17724</strain>
    </source>
</reference>